<evidence type="ECO:0000256" key="1">
    <source>
        <dbReference type="SAM" id="MobiDB-lite"/>
    </source>
</evidence>
<evidence type="ECO:0000313" key="3">
    <source>
        <dbReference type="Proteomes" id="UP000177622"/>
    </source>
</evidence>
<dbReference type="Proteomes" id="UP000177622">
    <property type="component" value="Unassembled WGS sequence"/>
</dbReference>
<protein>
    <submittedName>
        <fullName evidence="2">Uncharacterized protein</fullName>
    </submittedName>
</protein>
<reference evidence="2 3" key="1">
    <citation type="journal article" date="2016" name="Sci. Rep.">
        <title>Penicillium arizonense, a new, genome sequenced fungal species, reveals a high chemical diversity in secreted metabolites.</title>
        <authorList>
            <person name="Grijseels S."/>
            <person name="Nielsen J.C."/>
            <person name="Randelovic M."/>
            <person name="Nielsen J."/>
            <person name="Nielsen K.F."/>
            <person name="Workman M."/>
            <person name="Frisvad J.C."/>
        </authorList>
    </citation>
    <scope>NUCLEOTIDE SEQUENCE [LARGE SCALE GENOMIC DNA]</scope>
    <source>
        <strain evidence="2 3">CBS 141311</strain>
    </source>
</reference>
<keyword evidence="3" id="KW-1185">Reference proteome</keyword>
<accession>A0A1F5L6X0</accession>
<comment type="caution">
    <text evidence="2">The sequence shown here is derived from an EMBL/GenBank/DDBJ whole genome shotgun (WGS) entry which is preliminary data.</text>
</comment>
<gene>
    <name evidence="2" type="ORF">PENARI_c024G10465</name>
</gene>
<dbReference type="GeneID" id="34580466"/>
<dbReference type="EMBL" id="LXJU01000024">
    <property type="protein sequence ID" value="OGE48973.1"/>
    <property type="molecule type" value="Genomic_DNA"/>
</dbReference>
<proteinExistence type="predicted"/>
<dbReference type="RefSeq" id="XP_022484427.1">
    <property type="nucleotide sequence ID" value="XM_022635732.1"/>
</dbReference>
<name>A0A1F5L6X0_PENAI</name>
<feature type="region of interest" description="Disordered" evidence="1">
    <location>
        <begin position="294"/>
        <end position="327"/>
    </location>
</feature>
<organism evidence="2 3">
    <name type="scientific">Penicillium arizonense</name>
    <dbReference type="NCBI Taxonomy" id="1835702"/>
    <lineage>
        <taxon>Eukaryota</taxon>
        <taxon>Fungi</taxon>
        <taxon>Dikarya</taxon>
        <taxon>Ascomycota</taxon>
        <taxon>Pezizomycotina</taxon>
        <taxon>Eurotiomycetes</taxon>
        <taxon>Eurotiomycetidae</taxon>
        <taxon>Eurotiales</taxon>
        <taxon>Aspergillaceae</taxon>
        <taxon>Penicillium</taxon>
    </lineage>
</organism>
<sequence length="327" mass="37327">MRAMCMFVARASSTLSNGSSTPVFDKAIDNSIKRFKEFFPDTTGPTYRLFYTGSSRANPGAHLSVILIVRSCDGLTADRKHLSEALHIFNRNPFAMVVETHTEFVQLDTTELLNMLDHNDHDTNRDPHGPTIEFLYTIDMIQRAKEQLAAAWHEMKMWTTGRNRLLPDIPMDTRSNSHEVLLFTQPNERRPPYGTKHQISRRKKDELRPGCGVIYALPKRAYVHMHMHHPELRTPFQEWPTGICEAGMNLRCSSRGMTWEGGLAKRHLASQHRRRHPIYDGPWEIVPQAAVDELPFSSFSSDDEQGNDKEKGDDESSVCSFETAMEG</sequence>
<evidence type="ECO:0000313" key="2">
    <source>
        <dbReference type="EMBL" id="OGE48973.1"/>
    </source>
</evidence>
<dbReference type="AlphaFoldDB" id="A0A1F5L6X0"/>